<dbReference type="InterPro" id="IPR010502">
    <property type="entry name" value="Carb-bd_dom_fam9"/>
</dbReference>
<sequence>MIRSLFGLCVLLAAISTTAAQEQQSQNTSQLTIPFLEGAATLDGVLDEPQWQQAAKQSLVYVTEPFENTASPVATEVFIYEDGTSLFIAFRAHDPDPSAIRAFYRDRDLIFGGDMVGVKLDTFNDSRLAYQFFVNPFGVQADVIENEMTGQESDAWNAIWESAGQVNDSGYIVEMALPLRTMNFDEGQRTKVWGAEFLRFYPREDYLRISNIPRDRNNSCLLCQLEEISGFENATQGNNLAIVPTIVAGKSRSRDIYETRDWTYDDNQEVGLDVNWGITPEFTLQATLNPDFSQVEADVAQLSINNTFALFFDEQRPFFTENADYFSSNLNLVYTRNIGSPDYGAKVTGRVDDHSIGVFVADDVATTFLVPGNLGSSVAEIQESSNNTAIRYRYDFSSDFSVGVVSTLRKSDSYHNYVNGIDARYLITDNDTLRAQFVVSETQYPDFLFRDFCSEDCSVPQDFSEEALRTQRTDAFTGQAFRINYRHEARDWFFRADHYSNGEDFRADLGFVSRVDRSTSVIGGGYYWWNENSWWNRIRISGDWDIAHNDDGELLEKELEANVSIRGDYQSFAEIGYLRRDRAGLRLDPSTLAIDGNSDRFTERQWRMFVETQPNEILYLNSFMSYGDQIDFANNRLGERFFIEGEVELNVGQHLFVGGYFLHNEFDADNQPLFTANLLDARFTYQVDARQFLRLIVSYSYIERNQDNYIDAVDAESQDLGWQLLYSYKVNPLTKFFIGVSDTSFNDDSLTRLTSAEQSVFMKFSYAWLE</sequence>
<feature type="signal peptide" evidence="1">
    <location>
        <begin position="1"/>
        <end position="19"/>
    </location>
</feature>
<evidence type="ECO:0000256" key="1">
    <source>
        <dbReference type="SAM" id="SignalP"/>
    </source>
</evidence>
<dbReference type="Pfam" id="PF06452">
    <property type="entry name" value="CBM9_1"/>
    <property type="match status" value="1"/>
</dbReference>
<keyword evidence="5" id="KW-1185">Reference proteome</keyword>
<evidence type="ECO:0000259" key="2">
    <source>
        <dbReference type="Pfam" id="PF06452"/>
    </source>
</evidence>
<evidence type="ECO:0000259" key="3">
    <source>
        <dbReference type="Pfam" id="PF19313"/>
    </source>
</evidence>
<dbReference type="RefSeq" id="WP_289362984.1">
    <property type="nucleotide sequence ID" value="NZ_JAUCBP010000001.1"/>
</dbReference>
<reference evidence="4 5" key="1">
    <citation type="submission" date="2023-06" db="EMBL/GenBank/DDBJ databases">
        <title>Alteromonas sp. ASW11-36 isolated from intertidal sand.</title>
        <authorList>
            <person name="Li Y."/>
        </authorList>
    </citation>
    <scope>NUCLEOTIDE SEQUENCE [LARGE SCALE GENOMIC DNA]</scope>
    <source>
        <strain evidence="4 5">ASW11-36</strain>
    </source>
</reference>
<dbReference type="Proteomes" id="UP001234343">
    <property type="component" value="Unassembled WGS sequence"/>
</dbReference>
<dbReference type="SUPFAM" id="SSF49344">
    <property type="entry name" value="CBD9-like"/>
    <property type="match status" value="1"/>
</dbReference>
<feature type="domain" description="Carbohydrate-binding" evidence="2">
    <location>
        <begin position="42"/>
        <end position="188"/>
    </location>
</feature>
<dbReference type="EMBL" id="JAUCBP010000001">
    <property type="protein sequence ID" value="MDM7859084.1"/>
    <property type="molecule type" value="Genomic_DNA"/>
</dbReference>
<comment type="caution">
    <text evidence="4">The sequence shown here is derived from an EMBL/GenBank/DDBJ whole genome shotgun (WGS) entry which is preliminary data.</text>
</comment>
<dbReference type="Pfam" id="PF19313">
    <property type="entry name" value="DUF5916"/>
    <property type="match status" value="1"/>
</dbReference>
<evidence type="ECO:0000313" key="4">
    <source>
        <dbReference type="EMBL" id="MDM7859084.1"/>
    </source>
</evidence>
<dbReference type="InterPro" id="IPR045670">
    <property type="entry name" value="DUF5916"/>
</dbReference>
<accession>A0ABT7SSX3</accession>
<dbReference type="Gene3D" id="2.60.40.1190">
    <property type="match status" value="1"/>
</dbReference>
<feature type="domain" description="DUF5916" evidence="3">
    <location>
        <begin position="259"/>
        <end position="342"/>
    </location>
</feature>
<protein>
    <submittedName>
        <fullName evidence="4">DUF5916 domain-containing protein</fullName>
    </submittedName>
</protein>
<gene>
    <name evidence="4" type="ORF">QTP81_00515</name>
</gene>
<feature type="chain" id="PRO_5047217324" evidence="1">
    <location>
        <begin position="20"/>
        <end position="770"/>
    </location>
</feature>
<proteinExistence type="predicted"/>
<dbReference type="CDD" id="cd09618">
    <property type="entry name" value="CBM9_like_2"/>
    <property type="match status" value="1"/>
</dbReference>
<keyword evidence="1" id="KW-0732">Signal</keyword>
<evidence type="ECO:0000313" key="5">
    <source>
        <dbReference type="Proteomes" id="UP001234343"/>
    </source>
</evidence>
<organism evidence="4 5">
    <name type="scientific">Alteromonas arenosi</name>
    <dbReference type="NCBI Taxonomy" id="3055817"/>
    <lineage>
        <taxon>Bacteria</taxon>
        <taxon>Pseudomonadati</taxon>
        <taxon>Pseudomonadota</taxon>
        <taxon>Gammaproteobacteria</taxon>
        <taxon>Alteromonadales</taxon>
        <taxon>Alteromonadaceae</taxon>
        <taxon>Alteromonas/Salinimonas group</taxon>
        <taxon>Alteromonas</taxon>
    </lineage>
</organism>
<name>A0ABT7SSX3_9ALTE</name>